<feature type="domain" description="HMG box" evidence="3">
    <location>
        <begin position="68"/>
        <end position="140"/>
    </location>
</feature>
<dbReference type="PROSITE" id="PS50118">
    <property type="entry name" value="HMG_BOX_2"/>
    <property type="match status" value="1"/>
</dbReference>
<accession>A0A1B1EVL6</accession>
<dbReference type="VEuPathDB" id="FungiDB:FUN_008191"/>
<gene>
    <name evidence="4" type="primary">HMG38</name>
    <name evidence="5" type="ORF">RhiirC2_729006</name>
</gene>
<dbReference type="EMBL" id="KT212215">
    <property type="protein sequence ID" value="ANQ32851.1"/>
    <property type="molecule type" value="Genomic_DNA"/>
</dbReference>
<reference evidence="4" key="1">
    <citation type="submission" date="2015-06" db="EMBL/GenBank/DDBJ databases">
        <title>Evolution and Diversity of Sexually-Related Genes in an Arbuscular Mycorrhizal Fungi.</title>
        <authorList>
            <person name="Charron P."/>
            <person name="Marton T."/>
            <person name="Corradi N."/>
        </authorList>
    </citation>
    <scope>NUCLEOTIDE SEQUENCE</scope>
    <source>
        <strain evidence="4">C2</strain>
    </source>
</reference>
<dbReference type="InterPro" id="IPR036910">
    <property type="entry name" value="HMG_box_dom_sf"/>
</dbReference>
<dbReference type="AlphaFoldDB" id="A0A1B1EVL6"/>
<dbReference type="SMR" id="A0A1B1EVL6"/>
<feature type="DNA-binding region" description="HMG box" evidence="1">
    <location>
        <begin position="68"/>
        <end position="140"/>
    </location>
</feature>
<reference evidence="5 6" key="2">
    <citation type="submission" date="2016-04" db="EMBL/GenBank/DDBJ databases">
        <title>Genome analyses suggest a sexual origin of heterokaryosis in a supposedly ancient asexual fungus.</title>
        <authorList>
            <person name="Ropars J."/>
            <person name="Sedzielewska K."/>
            <person name="Noel J."/>
            <person name="Charron P."/>
            <person name="Farinelli L."/>
            <person name="Marton T."/>
            <person name="Kruger M."/>
            <person name="Pelin A."/>
            <person name="Brachmann A."/>
            <person name="Corradi N."/>
        </authorList>
    </citation>
    <scope>NUCLEOTIDE SEQUENCE [LARGE SCALE GENOMIC DNA]</scope>
    <source>
        <strain evidence="5 6">C2</strain>
    </source>
</reference>
<evidence type="ECO:0000259" key="3">
    <source>
        <dbReference type="PROSITE" id="PS50118"/>
    </source>
</evidence>
<dbReference type="InterPro" id="IPR009071">
    <property type="entry name" value="HMG_box_dom"/>
</dbReference>
<proteinExistence type="predicted"/>
<keyword evidence="1" id="KW-0238">DNA-binding</keyword>
<organism evidence="4">
    <name type="scientific">Rhizophagus irregularis</name>
    <dbReference type="NCBI Taxonomy" id="588596"/>
    <lineage>
        <taxon>Eukaryota</taxon>
        <taxon>Fungi</taxon>
        <taxon>Fungi incertae sedis</taxon>
        <taxon>Mucoromycota</taxon>
        <taxon>Glomeromycotina</taxon>
        <taxon>Glomeromycetes</taxon>
        <taxon>Glomerales</taxon>
        <taxon>Glomeraceae</taxon>
        <taxon>Rhizophagus</taxon>
    </lineage>
</organism>
<dbReference type="Gene3D" id="1.10.30.10">
    <property type="entry name" value="High mobility group box domain"/>
    <property type="match status" value="1"/>
</dbReference>
<dbReference type="SUPFAM" id="SSF47095">
    <property type="entry name" value="HMG-box"/>
    <property type="match status" value="1"/>
</dbReference>
<evidence type="ECO:0000313" key="4">
    <source>
        <dbReference type="EMBL" id="ANQ32851.1"/>
    </source>
</evidence>
<evidence type="ECO:0000256" key="2">
    <source>
        <dbReference type="SAM" id="MobiDB-lite"/>
    </source>
</evidence>
<feature type="compositionally biased region" description="Basic and acidic residues" evidence="2">
    <location>
        <begin position="134"/>
        <end position="150"/>
    </location>
</feature>
<name>A0A1B1EVL6_9GLOM</name>
<dbReference type="VEuPathDB" id="FungiDB:RhiirFUN_008557"/>
<evidence type="ECO:0000313" key="6">
    <source>
        <dbReference type="Proteomes" id="UP000233469"/>
    </source>
</evidence>
<evidence type="ECO:0000313" key="5">
    <source>
        <dbReference type="EMBL" id="PKK78723.1"/>
    </source>
</evidence>
<dbReference type="OrthoDB" id="6247875at2759"/>
<dbReference type="EMBL" id="LLXL01000072">
    <property type="protein sequence ID" value="PKK78723.1"/>
    <property type="molecule type" value="Genomic_DNA"/>
</dbReference>
<feature type="compositionally biased region" description="Polar residues" evidence="2">
    <location>
        <begin position="167"/>
        <end position="182"/>
    </location>
</feature>
<sequence length="352" mass="40869">MGKFKQQEGRIKSFAHNRIENENKPDEDIVKELSHLLYLDIDELLINSKETRRYKNLKRRGITEFEKPPRLQNIFILYRRNKSASPEFKNKLKVDRKVKLTSKEIGILWKNETEEVKKLFYALERMAKKKHREIYGDNYKPERKKSQPKDRKNKNKKELSMSSSSSPAETSLGPQIHTSQSSTLDELPYLQDDDSQSSMDYALSDLLFEEPASPHLSNNISQFPTNSTLSESRTNDIVSTNSIPPDSRYLINDISQISTNFTPPDSITPSTQYLTNSTNSFGSICSYTQDFVIHYLSDKPYLLVNIKTGQVYFLFNSDLNFYNFVYDYEQSQQVNNSLQSNPDEGCYYEKST</sequence>
<dbReference type="GO" id="GO:0005634">
    <property type="term" value="C:nucleus"/>
    <property type="evidence" value="ECO:0007669"/>
    <property type="project" value="UniProtKB-UniRule"/>
</dbReference>
<dbReference type="Proteomes" id="UP000233469">
    <property type="component" value="Unassembled WGS sequence"/>
</dbReference>
<feature type="region of interest" description="Disordered" evidence="2">
    <location>
        <begin position="134"/>
        <end position="182"/>
    </location>
</feature>
<dbReference type="GO" id="GO:0003677">
    <property type="term" value="F:DNA binding"/>
    <property type="evidence" value="ECO:0007669"/>
    <property type="project" value="UniProtKB-UniRule"/>
</dbReference>
<feature type="region of interest" description="Disordered" evidence="2">
    <location>
        <begin position="215"/>
        <end position="242"/>
    </location>
</feature>
<evidence type="ECO:0000256" key="1">
    <source>
        <dbReference type="PROSITE-ProRule" id="PRU00267"/>
    </source>
</evidence>
<keyword evidence="1" id="KW-0539">Nucleus</keyword>
<protein>
    <submittedName>
        <fullName evidence="4">MATA-HMG</fullName>
    </submittedName>
</protein>
<reference evidence="5 6" key="3">
    <citation type="submission" date="2017-10" db="EMBL/GenBank/DDBJ databases">
        <title>Extensive intraspecific genome diversity in a model arbuscular mycorrhizal fungus.</title>
        <authorList>
            <person name="Chen E.C.H."/>
            <person name="Morin E."/>
            <person name="Baudet D."/>
            <person name="Noel J."/>
            <person name="Ndikumana S."/>
            <person name="Charron P."/>
            <person name="St-Onge C."/>
            <person name="Giorgi J."/>
            <person name="Grigoriev I.V."/>
            <person name="Roux C."/>
            <person name="Martin F.M."/>
            <person name="Corradi N."/>
        </authorList>
    </citation>
    <scope>NUCLEOTIDE SEQUENCE [LARGE SCALE GENOMIC DNA]</scope>
    <source>
        <strain evidence="5 6">C2</strain>
    </source>
</reference>
<dbReference type="VEuPathDB" id="FungiDB:RhiirA1_410293"/>